<feature type="domain" description="PPE" evidence="3">
    <location>
        <begin position="1"/>
        <end position="100"/>
    </location>
</feature>
<dbReference type="InterPro" id="IPR000030">
    <property type="entry name" value="PPE_dom"/>
</dbReference>
<dbReference type="InterPro" id="IPR038332">
    <property type="entry name" value="PPE_sf"/>
</dbReference>
<dbReference type="Gene3D" id="1.20.1260.20">
    <property type="entry name" value="PPE superfamily"/>
    <property type="match status" value="1"/>
</dbReference>
<feature type="compositionally biased region" description="Low complexity" evidence="2">
    <location>
        <begin position="147"/>
        <end position="171"/>
    </location>
</feature>
<dbReference type="PANTHER" id="PTHR46766:SF1">
    <property type="entry name" value="GLUTAMINE-RICH PROTEIN 2"/>
    <property type="match status" value="1"/>
</dbReference>
<comment type="caution">
    <text evidence="4">The sequence shown here is derived from an EMBL/GenBank/DDBJ whole genome shotgun (WGS) entry which is preliminary data.</text>
</comment>
<evidence type="ECO:0000256" key="2">
    <source>
        <dbReference type="SAM" id="MobiDB-lite"/>
    </source>
</evidence>
<comment type="similarity">
    <text evidence="1">Belongs to the mycobacterial PPE family.</text>
</comment>
<reference evidence="4 5" key="1">
    <citation type="submission" date="2013-12" db="EMBL/GenBank/DDBJ databases">
        <authorList>
            <person name="Brown-Elliot B."/>
            <person name="Wallace R."/>
            <person name="Lenaerts A."/>
            <person name="Ordway D."/>
            <person name="DeGroote M.A."/>
            <person name="Parker T."/>
            <person name="Sizemore C."/>
            <person name="Tallon L.J."/>
            <person name="Sadzewicz L.K."/>
            <person name="Sengamalay N."/>
            <person name="Fraser C.M."/>
            <person name="Hine E."/>
            <person name="Shefchek K.A."/>
            <person name="Das S.P."/>
            <person name="Tettelin H."/>
        </authorList>
    </citation>
    <scope>NUCLEOTIDE SEQUENCE [LARGE SCALE GENOMIC DNA]</scope>
    <source>
        <strain evidence="4 5">662</strain>
    </source>
</reference>
<dbReference type="PANTHER" id="PTHR46766">
    <property type="entry name" value="GLUTAMINE-RICH PROTEIN 2"/>
    <property type="match status" value="1"/>
</dbReference>
<name>X7XN90_MYCKA</name>
<dbReference type="AlphaFoldDB" id="X7XN90"/>
<evidence type="ECO:0000313" key="4">
    <source>
        <dbReference type="EMBL" id="ETZ96376.1"/>
    </source>
</evidence>
<dbReference type="EMBL" id="JAOA01000049">
    <property type="protein sequence ID" value="ETZ96376.1"/>
    <property type="molecule type" value="Genomic_DNA"/>
</dbReference>
<dbReference type="Pfam" id="PF00823">
    <property type="entry name" value="PPE"/>
    <property type="match status" value="1"/>
</dbReference>
<accession>X7XN90</accession>
<dbReference type="SUPFAM" id="SSF140459">
    <property type="entry name" value="PE/PPE dimer-like"/>
    <property type="match status" value="1"/>
</dbReference>
<evidence type="ECO:0000256" key="1">
    <source>
        <dbReference type="ARBA" id="ARBA00010652"/>
    </source>
</evidence>
<proteinExistence type="inferred from homology"/>
<dbReference type="GO" id="GO:0052572">
    <property type="term" value="P:response to host immune response"/>
    <property type="evidence" value="ECO:0007669"/>
    <property type="project" value="TreeGrafter"/>
</dbReference>
<evidence type="ECO:0000259" key="3">
    <source>
        <dbReference type="Pfam" id="PF00823"/>
    </source>
</evidence>
<feature type="region of interest" description="Disordered" evidence="2">
    <location>
        <begin position="147"/>
        <end position="180"/>
    </location>
</feature>
<gene>
    <name evidence="4" type="ORF">I545_7007</name>
</gene>
<sequence length="180" mass="18436">MMAVATQYMAWLSAAATQAEQVAAQAAATATAFEAALAATVQPAVVAANRGLMQVLAATNWLGFNTPAIMDIEAAYEQMWAMDVVAMATYHADASAAASLLAPWQQVLRNLGIDIGKNGAINLASATPAAETSVSATPAAATWASATPAAATSAAATPATTTSAWQPGQQQPRHRQHRQS</sequence>
<dbReference type="Proteomes" id="UP000020561">
    <property type="component" value="Unassembled WGS sequence"/>
</dbReference>
<dbReference type="PATRIC" id="fig|1299326.3.peg.6718"/>
<evidence type="ECO:0000313" key="5">
    <source>
        <dbReference type="Proteomes" id="UP000020561"/>
    </source>
</evidence>
<organism evidence="4 5">
    <name type="scientific">Mycobacterium kansasii 662</name>
    <dbReference type="NCBI Taxonomy" id="1299326"/>
    <lineage>
        <taxon>Bacteria</taxon>
        <taxon>Bacillati</taxon>
        <taxon>Actinomycetota</taxon>
        <taxon>Actinomycetes</taxon>
        <taxon>Mycobacteriales</taxon>
        <taxon>Mycobacteriaceae</taxon>
        <taxon>Mycobacterium</taxon>
    </lineage>
</organism>
<protein>
    <submittedName>
        <fullName evidence="4">PPE family protein</fullName>
    </submittedName>
</protein>